<protein>
    <submittedName>
        <fullName evidence="3">Tetratricopeptide repeat protein</fullName>
    </submittedName>
</protein>
<accession>A0ABX1CPU9</accession>
<dbReference type="InterPro" id="IPR027417">
    <property type="entry name" value="P-loop_NTPase"/>
</dbReference>
<evidence type="ECO:0000313" key="4">
    <source>
        <dbReference type="Proteomes" id="UP000732399"/>
    </source>
</evidence>
<dbReference type="Pfam" id="PF13432">
    <property type="entry name" value="TPR_16"/>
    <property type="match status" value="1"/>
</dbReference>
<evidence type="ECO:0000256" key="2">
    <source>
        <dbReference type="PROSITE-ProRule" id="PRU00339"/>
    </source>
</evidence>
<proteinExistence type="predicted"/>
<comment type="caution">
    <text evidence="3">The sequence shown here is derived from an EMBL/GenBank/DDBJ whole genome shotgun (WGS) entry which is preliminary data.</text>
</comment>
<keyword evidence="1" id="KW-0808">Transferase</keyword>
<dbReference type="Gene3D" id="3.40.50.300">
    <property type="entry name" value="P-loop containing nucleotide triphosphate hydrolases"/>
    <property type="match status" value="1"/>
</dbReference>
<dbReference type="RefSeq" id="WP_168134217.1">
    <property type="nucleotide sequence ID" value="NZ_JAAVJH010000004.1"/>
</dbReference>
<evidence type="ECO:0000256" key="1">
    <source>
        <dbReference type="ARBA" id="ARBA00022679"/>
    </source>
</evidence>
<dbReference type="Pfam" id="PF14559">
    <property type="entry name" value="TPR_19"/>
    <property type="match status" value="1"/>
</dbReference>
<dbReference type="SUPFAM" id="SSF52540">
    <property type="entry name" value="P-loop containing nucleoside triphosphate hydrolases"/>
    <property type="match status" value="1"/>
</dbReference>
<organism evidence="3 4">
    <name type="scientific">Sphingomonas corticis</name>
    <dbReference type="NCBI Taxonomy" id="2722791"/>
    <lineage>
        <taxon>Bacteria</taxon>
        <taxon>Pseudomonadati</taxon>
        <taxon>Pseudomonadota</taxon>
        <taxon>Alphaproteobacteria</taxon>
        <taxon>Sphingomonadales</taxon>
        <taxon>Sphingomonadaceae</taxon>
        <taxon>Sphingomonas</taxon>
    </lineage>
</organism>
<dbReference type="PANTHER" id="PTHR12788:SF10">
    <property type="entry name" value="PROTEIN-TYROSINE SULFOTRANSFERASE"/>
    <property type="match status" value="1"/>
</dbReference>
<dbReference type="InterPro" id="IPR026634">
    <property type="entry name" value="TPST-like"/>
</dbReference>
<dbReference type="EMBL" id="JAAVJH010000004">
    <property type="protein sequence ID" value="NJR78693.1"/>
    <property type="molecule type" value="Genomic_DNA"/>
</dbReference>
<dbReference type="PANTHER" id="PTHR12788">
    <property type="entry name" value="PROTEIN-TYROSINE SULFOTRANSFERASE 2"/>
    <property type="match status" value="1"/>
</dbReference>
<keyword evidence="4" id="KW-1185">Reference proteome</keyword>
<feature type="repeat" description="TPR" evidence="2">
    <location>
        <begin position="107"/>
        <end position="140"/>
    </location>
</feature>
<dbReference type="PROSITE" id="PS50005">
    <property type="entry name" value="TPR"/>
    <property type="match status" value="2"/>
</dbReference>
<gene>
    <name evidence="3" type="ORF">HBH26_08850</name>
</gene>
<feature type="repeat" description="TPR" evidence="2">
    <location>
        <begin position="37"/>
        <end position="70"/>
    </location>
</feature>
<dbReference type="SMART" id="SM00028">
    <property type="entry name" value="TPR"/>
    <property type="match status" value="3"/>
</dbReference>
<dbReference type="PROSITE" id="PS50293">
    <property type="entry name" value="TPR_REGION"/>
    <property type="match status" value="1"/>
</dbReference>
<dbReference type="InterPro" id="IPR011990">
    <property type="entry name" value="TPR-like_helical_dom_sf"/>
</dbReference>
<name>A0ABX1CPU9_9SPHN</name>
<reference evidence="3 4" key="1">
    <citation type="submission" date="2020-03" db="EMBL/GenBank/DDBJ databases">
        <authorList>
            <person name="Wang L."/>
            <person name="He N."/>
            <person name="Li Y."/>
            <person name="Fang Y."/>
            <person name="Zhang F."/>
        </authorList>
    </citation>
    <scope>NUCLEOTIDE SEQUENCE [LARGE SCALE GENOMIC DNA]</scope>
    <source>
        <strain evidence="3 4">36D10-4-7</strain>
    </source>
</reference>
<evidence type="ECO:0000313" key="3">
    <source>
        <dbReference type="EMBL" id="NJR78693.1"/>
    </source>
</evidence>
<dbReference type="Pfam" id="PF13469">
    <property type="entry name" value="Sulfotransfer_3"/>
    <property type="match status" value="1"/>
</dbReference>
<keyword evidence="2" id="KW-0802">TPR repeat</keyword>
<dbReference type="Proteomes" id="UP000732399">
    <property type="component" value="Unassembled WGS sequence"/>
</dbReference>
<dbReference type="InterPro" id="IPR019734">
    <property type="entry name" value="TPR_rpt"/>
</dbReference>
<dbReference type="SUPFAM" id="SSF48452">
    <property type="entry name" value="TPR-like"/>
    <property type="match status" value="1"/>
</dbReference>
<sequence>MTRGEMLARAAALFRHGDTAAAIPAYERLLHSHPDLPDSWFNLGILYRRCGRFDDAMAAYDQALAQRVRDPHEVLVQQAVILSEDLARPADARRLLERATAQAPGYLAAWLNLGNLAEELGDVDAARKAYARARAIDPRDGLALARLLGVAGAPAGLIDDARRFLSQTGDVQARADVGFALGGALDKVGDYDGAFDAYVEANGQSRAFARQQGVRYDRAALEAYVERSIAAFDRFDGEPASGVAPVFVCGMFRSGSTLVEHLLARHPAVVAGGEIDALPRLASALFANDPARVAAANDDLIARARASYGAAVAPRRAAGRRLIDKRPDNVLHLGLAQRLFPGATIVNTVRHPADVCLSVYFLHAGAGVPYATDLGDTAHYWRQQRRLMRHWRAIGMPVHTVDYDRLVETPKPVLAALSAACDLPAMDLLALPPATHAVRTASVAQVRRPLYRESSGRWRHYARRIEPVLGALIEEERE</sequence>
<dbReference type="Gene3D" id="1.25.40.10">
    <property type="entry name" value="Tetratricopeptide repeat domain"/>
    <property type="match status" value="1"/>
</dbReference>